<feature type="compositionally biased region" description="Basic residues" evidence="1">
    <location>
        <begin position="120"/>
        <end position="129"/>
    </location>
</feature>
<gene>
    <name evidence="2" type="ORF">MUK42_16069</name>
</gene>
<keyword evidence="3" id="KW-1185">Reference proteome</keyword>
<feature type="region of interest" description="Disordered" evidence="1">
    <location>
        <begin position="1"/>
        <end position="76"/>
    </location>
</feature>
<feature type="compositionally biased region" description="Low complexity" evidence="1">
    <location>
        <begin position="132"/>
        <end position="151"/>
    </location>
</feature>
<feature type="region of interest" description="Disordered" evidence="1">
    <location>
        <begin position="103"/>
        <end position="158"/>
    </location>
</feature>
<name>A0A9E7I8S7_9LILI</name>
<evidence type="ECO:0000256" key="1">
    <source>
        <dbReference type="SAM" id="MobiDB-lite"/>
    </source>
</evidence>
<accession>A0A9E7I8S7</accession>
<protein>
    <submittedName>
        <fullName evidence="2">Uncharacterized protein</fullName>
    </submittedName>
</protein>
<reference evidence="2" key="1">
    <citation type="submission" date="2022-05" db="EMBL/GenBank/DDBJ databases">
        <title>The Musa troglodytarum L. genome provides insights into the mechanism of non-climacteric behaviour and enrichment of carotenoids.</title>
        <authorList>
            <person name="Wang J."/>
        </authorList>
    </citation>
    <scope>NUCLEOTIDE SEQUENCE</scope>
    <source>
        <tissue evidence="2">Leaf</tissue>
    </source>
</reference>
<evidence type="ECO:0000313" key="2">
    <source>
        <dbReference type="EMBL" id="URE44717.1"/>
    </source>
</evidence>
<feature type="compositionally biased region" description="Basic residues" evidence="1">
    <location>
        <begin position="63"/>
        <end position="72"/>
    </location>
</feature>
<feature type="compositionally biased region" description="Basic and acidic residues" evidence="1">
    <location>
        <begin position="103"/>
        <end position="119"/>
    </location>
</feature>
<dbReference type="EMBL" id="CP097511">
    <property type="protein sequence ID" value="URE44717.1"/>
    <property type="molecule type" value="Genomic_DNA"/>
</dbReference>
<feature type="compositionally biased region" description="Low complexity" evidence="1">
    <location>
        <begin position="24"/>
        <end position="38"/>
    </location>
</feature>
<proteinExistence type="predicted"/>
<evidence type="ECO:0000313" key="3">
    <source>
        <dbReference type="Proteomes" id="UP001055439"/>
    </source>
</evidence>
<dbReference type="Proteomes" id="UP001055439">
    <property type="component" value="Chromosome 9"/>
</dbReference>
<feature type="compositionally biased region" description="Low complexity" evidence="1">
    <location>
        <begin position="49"/>
        <end position="60"/>
    </location>
</feature>
<sequence length="158" mass="17243">MYPQSEMNSRKGRQREVPIHESIAAGSEAAVAEAAGPQEGRRPRRGLEVAGAPPVHAAAGRQHGPHVARRPPVRPVSCRPLRHLSRAVPRLKVAATDPILSERRGGLHVEEDAGVELRRARGPPHRRPRPLPQQHLRLLSSPLLSPSLGGQEAAVRRR</sequence>
<dbReference type="AlphaFoldDB" id="A0A9E7I8S7"/>
<organism evidence="2 3">
    <name type="scientific">Musa troglodytarum</name>
    <name type="common">fe'i banana</name>
    <dbReference type="NCBI Taxonomy" id="320322"/>
    <lineage>
        <taxon>Eukaryota</taxon>
        <taxon>Viridiplantae</taxon>
        <taxon>Streptophyta</taxon>
        <taxon>Embryophyta</taxon>
        <taxon>Tracheophyta</taxon>
        <taxon>Spermatophyta</taxon>
        <taxon>Magnoliopsida</taxon>
        <taxon>Liliopsida</taxon>
        <taxon>Zingiberales</taxon>
        <taxon>Musaceae</taxon>
        <taxon>Musa</taxon>
    </lineage>
</organism>